<reference evidence="3 4" key="1">
    <citation type="submission" date="2018-06" db="EMBL/GenBank/DDBJ databases">
        <title>Complete Genomes of Monosporascus.</title>
        <authorList>
            <person name="Robinson A.J."/>
            <person name="Natvig D.O."/>
        </authorList>
    </citation>
    <scope>NUCLEOTIDE SEQUENCE [LARGE SCALE GENOMIC DNA]</scope>
    <source>
        <strain evidence="3 4">CBS 609.92</strain>
    </source>
</reference>
<evidence type="ECO:0000256" key="2">
    <source>
        <dbReference type="SAM" id="SignalP"/>
    </source>
</evidence>
<evidence type="ECO:0008006" key="5">
    <source>
        <dbReference type="Google" id="ProtNLM"/>
    </source>
</evidence>
<gene>
    <name evidence="3" type="ORF">DL762_003891</name>
</gene>
<comment type="caution">
    <text evidence="3">The sequence shown here is derived from an EMBL/GenBank/DDBJ whole genome shotgun (WGS) entry which is preliminary data.</text>
</comment>
<dbReference type="InterPro" id="IPR015943">
    <property type="entry name" value="WD40/YVTN_repeat-like_dom_sf"/>
</dbReference>
<sequence length="447" mass="45466">MRLVTVLAPFVLAEGIAGHVIRRNFKPQTGFGNPRLKDSDKSKPQECQSTGKAVYLLTNDAENAIVALPINADGTLSEGTSTKSGGKGATSIDGATGELAATDALISQGSLTIAGQVSHDSEPTAHLDIVLTQGLEHIFAVNAGSNTVSMLSISETDPTKLTMVGQPVEVPGEFPNTVAASAKNSLVCVAMTGAVAGISCASFDGEEGLGAMDDLRPIDLGQSTPPVGPTNTVSHTFFSEDESTLFTMVKGDPAANKTGFVSSLAVEQKPMCDGQTMMVAAAEDTRSSPEGTAVLFGSQVIPGTGNIFATDPSFGGAILSVDAATGEAAVAAKGAIEDQVATCWAAFSPMTESVFVTDVATPRIVEMSAEDASILSMVDLSETGDPGFVDLRAAGSFVYVLAPGNGTADAAISVLDISGGQGNARAIQRFSLDGVAGNTAQGIAILD</sequence>
<feature type="chain" id="PRO_5046878381" description="3-carboxymuconate cyclase" evidence="2">
    <location>
        <begin position="19"/>
        <end position="447"/>
    </location>
</feature>
<feature type="region of interest" description="Disordered" evidence="1">
    <location>
        <begin position="27"/>
        <end position="46"/>
    </location>
</feature>
<dbReference type="SUPFAM" id="SSF75011">
    <property type="entry name" value="3-carboxy-cis,cis-mucoante lactonizing enzyme"/>
    <property type="match status" value="1"/>
</dbReference>
<name>A0ABY0HDH9_9PEZI</name>
<evidence type="ECO:0000313" key="3">
    <source>
        <dbReference type="EMBL" id="RYO88141.1"/>
    </source>
</evidence>
<feature type="signal peptide" evidence="2">
    <location>
        <begin position="1"/>
        <end position="18"/>
    </location>
</feature>
<evidence type="ECO:0000313" key="4">
    <source>
        <dbReference type="Proteomes" id="UP000294003"/>
    </source>
</evidence>
<proteinExistence type="predicted"/>
<keyword evidence="4" id="KW-1185">Reference proteome</keyword>
<organism evidence="3 4">
    <name type="scientific">Monosporascus cannonballus</name>
    <dbReference type="NCBI Taxonomy" id="155416"/>
    <lineage>
        <taxon>Eukaryota</taxon>
        <taxon>Fungi</taxon>
        <taxon>Dikarya</taxon>
        <taxon>Ascomycota</taxon>
        <taxon>Pezizomycotina</taxon>
        <taxon>Sordariomycetes</taxon>
        <taxon>Xylariomycetidae</taxon>
        <taxon>Xylariales</taxon>
        <taxon>Xylariales incertae sedis</taxon>
        <taxon>Monosporascus</taxon>
    </lineage>
</organism>
<dbReference type="Gene3D" id="2.130.10.10">
    <property type="entry name" value="YVTN repeat-like/Quinoprotein amine dehydrogenase"/>
    <property type="match status" value="1"/>
</dbReference>
<dbReference type="EMBL" id="QJNS01000091">
    <property type="protein sequence ID" value="RYO88141.1"/>
    <property type="molecule type" value="Genomic_DNA"/>
</dbReference>
<keyword evidence="2" id="KW-0732">Signal</keyword>
<accession>A0ABY0HDH9</accession>
<dbReference type="Proteomes" id="UP000294003">
    <property type="component" value="Unassembled WGS sequence"/>
</dbReference>
<protein>
    <recommendedName>
        <fullName evidence="5">3-carboxymuconate cyclase</fullName>
    </recommendedName>
</protein>
<feature type="compositionally biased region" description="Basic and acidic residues" evidence="1">
    <location>
        <begin position="35"/>
        <end position="44"/>
    </location>
</feature>
<evidence type="ECO:0000256" key="1">
    <source>
        <dbReference type="SAM" id="MobiDB-lite"/>
    </source>
</evidence>